<evidence type="ECO:0000256" key="1">
    <source>
        <dbReference type="SAM" id="MobiDB-lite"/>
    </source>
</evidence>
<protein>
    <submittedName>
        <fullName evidence="2">Uncharacterized protein</fullName>
    </submittedName>
</protein>
<dbReference type="InterPro" id="IPR052055">
    <property type="entry name" value="Hepadnavirus_pol/RT"/>
</dbReference>
<proteinExistence type="predicted"/>
<dbReference type="PANTHER" id="PTHR33050">
    <property type="entry name" value="REVERSE TRANSCRIPTASE DOMAIN-CONTAINING PROTEIN"/>
    <property type="match status" value="1"/>
</dbReference>
<evidence type="ECO:0000313" key="3">
    <source>
        <dbReference type="Proteomes" id="UP000658997"/>
    </source>
</evidence>
<comment type="caution">
    <text evidence="2">The sequence shown here is derived from an EMBL/GenBank/DDBJ whole genome shotgun (WGS) entry which is preliminary data.</text>
</comment>
<sequence>MTLTSMPASAPSWSINWTEKDLDAWQEELGGAPRWTTPSSAITKTTPAPSQLSSGPKGPHAATGGEQTQARYSSSNELSSSPQQTQAWPHLYNPSSSSLQQTQAQHSTSFTHHLSPQLAQALPPTSTCEALAVPSADQCLTLLLASRLHNPPNQPNTSLTHNILDPTTSPARFGSMQVQLHAWQALLRGYPDPHFTHQGDLEDAFCHVVTADVDAPLLGFHYNGVQYWENALTFGGSSSPFLFNFVAEALHWVVASCLPTAWPLNHYLNDTFGTVPAEACDLSLLPVCILALAAAALGLRLSTKKTFAGLTRLEILSIEFDSIAQTVGITAERRATILSQCQMLIQCSTVDLLDMQHISGLLHFVSQVFPCGKAFLHHLQLFSQQVPGTQPPSPMPPRAGGSITTFCTFCALRFGPNTPCLPASGLQLLEWLSSILGADADTIQCLGRWNSDCFQRYIDRSAMDHQDLSITALYHLWDGLLIPHTTSWHDMGSS</sequence>
<reference evidence="2" key="1">
    <citation type="submission" date="2018-08" db="EMBL/GenBank/DDBJ databases">
        <authorList>
            <person name="Guldener U."/>
        </authorList>
    </citation>
    <scope>NUCLEOTIDE SEQUENCE</scope>
    <source>
        <strain evidence="2">UB2</strain>
    </source>
</reference>
<dbReference type="EMBL" id="ULHB01000218">
    <property type="protein sequence ID" value="SYW85817.1"/>
    <property type="molecule type" value="Genomic_DNA"/>
</dbReference>
<feature type="compositionally biased region" description="Polar residues" evidence="1">
    <location>
        <begin position="36"/>
        <end position="54"/>
    </location>
</feature>
<gene>
    <name evidence="2" type="ORF">UBRO2_05819</name>
</gene>
<accession>A0A8H8TV38</accession>
<dbReference type="PANTHER" id="PTHR33050:SF7">
    <property type="entry name" value="RIBONUCLEASE H"/>
    <property type="match status" value="1"/>
</dbReference>
<feature type="compositionally biased region" description="Polar residues" evidence="1">
    <location>
        <begin position="82"/>
        <end position="116"/>
    </location>
</feature>
<dbReference type="SUPFAM" id="SSF56672">
    <property type="entry name" value="DNA/RNA polymerases"/>
    <property type="match status" value="1"/>
</dbReference>
<evidence type="ECO:0000313" key="2">
    <source>
        <dbReference type="EMBL" id="SYW85817.1"/>
    </source>
</evidence>
<dbReference type="Proteomes" id="UP000658997">
    <property type="component" value="Unassembled WGS sequence"/>
</dbReference>
<name>A0A8H8TV38_9BASI</name>
<feature type="region of interest" description="Disordered" evidence="1">
    <location>
        <begin position="25"/>
        <end position="116"/>
    </location>
</feature>
<dbReference type="InterPro" id="IPR043502">
    <property type="entry name" value="DNA/RNA_pol_sf"/>
</dbReference>
<dbReference type="AlphaFoldDB" id="A0A8H8TV38"/>
<keyword evidence="3" id="KW-1185">Reference proteome</keyword>
<organism evidence="2 3">
    <name type="scientific">Ustilago bromivora</name>
    <dbReference type="NCBI Taxonomy" id="307758"/>
    <lineage>
        <taxon>Eukaryota</taxon>
        <taxon>Fungi</taxon>
        <taxon>Dikarya</taxon>
        <taxon>Basidiomycota</taxon>
        <taxon>Ustilaginomycotina</taxon>
        <taxon>Ustilaginomycetes</taxon>
        <taxon>Ustilaginales</taxon>
        <taxon>Ustilaginaceae</taxon>
        <taxon>Ustilago</taxon>
    </lineage>
</organism>